<dbReference type="EMBL" id="CM001023">
    <property type="protein sequence ID" value="EAZ82709.1"/>
    <property type="molecule type" value="Genomic_DNA"/>
</dbReference>
<evidence type="ECO:0000313" key="2">
    <source>
        <dbReference type="Proteomes" id="UP000003919"/>
    </source>
</evidence>
<keyword evidence="2" id="KW-1185">Reference proteome</keyword>
<proteinExistence type="predicted"/>
<evidence type="ECO:0008006" key="3">
    <source>
        <dbReference type="Google" id="ProtNLM"/>
    </source>
</evidence>
<name>A3HS91_9BACT</name>
<dbReference type="Proteomes" id="UP000003919">
    <property type="component" value="Chromosome"/>
</dbReference>
<dbReference type="OrthoDB" id="825807at2"/>
<dbReference type="AlphaFoldDB" id="A3HS91"/>
<gene>
    <name evidence="1" type="ORF">ALPR1_10850</name>
</gene>
<evidence type="ECO:0000313" key="1">
    <source>
        <dbReference type="EMBL" id="EAZ82709.1"/>
    </source>
</evidence>
<organism evidence="1 2">
    <name type="scientific">Algoriphagus machipongonensis</name>
    <dbReference type="NCBI Taxonomy" id="388413"/>
    <lineage>
        <taxon>Bacteria</taxon>
        <taxon>Pseudomonadati</taxon>
        <taxon>Bacteroidota</taxon>
        <taxon>Cytophagia</taxon>
        <taxon>Cytophagales</taxon>
        <taxon>Cyclobacteriaceae</taxon>
        <taxon>Algoriphagus</taxon>
    </lineage>
</organism>
<accession>A3HS91</accession>
<dbReference type="HOGENOM" id="CLU_1302767_0_0_10"/>
<protein>
    <recommendedName>
        <fullName evidence="3">Outer membrane protein beta-barrel domain-containing protein</fullName>
    </recommendedName>
</protein>
<comment type="caution">
    <text evidence="1">The sequence shown here is derived from an EMBL/GenBank/DDBJ whole genome shotgun (WGS) entry which is preliminary data.</text>
</comment>
<sequence>MKSSKQLIQKLFQLSGIFHILFLTEACAPVFSDMQSARTLGKGNIEATPYYTNSGTTSEYKGVSLASLNFGVGLSDQIDLRGRLSYLWNNGEEGGVTIFGVGPKFEIVPEKLSFFLPVGGTFTGEIWQLQPTVFYSLPLIENKLETTISPKYVFNVCQGCSGYFATNLGFAFSKDLSKYAIRAEYGRVFVEGGGVGQFSLGYSFTINTKEK</sequence>
<reference evidence="1 2" key="1">
    <citation type="journal article" date="2011" name="J. Bacteriol.">
        <title>Complete genome sequence of Algoriphagus sp. PR1, bacterial prey of a colony-forming choanoflagellate.</title>
        <authorList>
            <person name="Alegado R.A."/>
            <person name="Ferriera S."/>
            <person name="Nusbaum C."/>
            <person name="Young S.K."/>
            <person name="Zeng Q."/>
            <person name="Imamovic A."/>
            <person name="Fairclough S.R."/>
            <person name="King N."/>
        </authorList>
    </citation>
    <scope>NUCLEOTIDE SEQUENCE [LARGE SCALE GENOMIC DNA]</scope>
    <source>
        <strain evidence="1 2">PR1</strain>
    </source>
</reference>
<dbReference type="RefSeq" id="WP_008200479.1">
    <property type="nucleotide sequence ID" value="NZ_CM001023.1"/>
</dbReference>
<dbReference type="EMBL" id="AAXU02000001">
    <property type="protein sequence ID" value="EAZ82709.1"/>
    <property type="molecule type" value="Genomic_DNA"/>
</dbReference>
<dbReference type="STRING" id="388413.ALPR1_10850"/>